<accession>A0A9X1LJD4</accession>
<evidence type="ECO:0000259" key="4">
    <source>
        <dbReference type="Pfam" id="PF00535"/>
    </source>
</evidence>
<keyword evidence="6" id="KW-1185">Reference proteome</keyword>
<dbReference type="InterPro" id="IPR050834">
    <property type="entry name" value="Glycosyltransf_2"/>
</dbReference>
<comment type="caution">
    <text evidence="5">The sequence shown here is derived from an EMBL/GenBank/DDBJ whole genome shotgun (WGS) entry which is preliminary data.</text>
</comment>
<dbReference type="RefSeq" id="WP_229340175.1">
    <property type="nucleotide sequence ID" value="NZ_JAJBZG010000004.1"/>
</dbReference>
<dbReference type="Pfam" id="PF00535">
    <property type="entry name" value="Glycos_transf_2"/>
    <property type="match status" value="1"/>
</dbReference>
<dbReference type="Proteomes" id="UP001139414">
    <property type="component" value="Unassembled WGS sequence"/>
</dbReference>
<dbReference type="AlphaFoldDB" id="A0A9X1LJD4"/>
<dbReference type="SUPFAM" id="SSF53448">
    <property type="entry name" value="Nucleotide-diphospho-sugar transferases"/>
    <property type="match status" value="1"/>
</dbReference>
<dbReference type="PANTHER" id="PTHR43685:SF5">
    <property type="entry name" value="GLYCOSYLTRANSFERASE EPSE-RELATED"/>
    <property type="match status" value="1"/>
</dbReference>
<organism evidence="5 6">
    <name type="scientific">Christiangramia sediminis</name>
    <dbReference type="NCBI Taxonomy" id="2881336"/>
    <lineage>
        <taxon>Bacteria</taxon>
        <taxon>Pseudomonadati</taxon>
        <taxon>Bacteroidota</taxon>
        <taxon>Flavobacteriia</taxon>
        <taxon>Flavobacteriales</taxon>
        <taxon>Flavobacteriaceae</taxon>
        <taxon>Christiangramia</taxon>
    </lineage>
</organism>
<protein>
    <submittedName>
        <fullName evidence="5">Glycosyltransferase family 2 protein</fullName>
    </submittedName>
</protein>
<comment type="similarity">
    <text evidence="1">Belongs to the glycosyltransferase 2 family.</text>
</comment>
<dbReference type="InterPro" id="IPR001173">
    <property type="entry name" value="Glyco_trans_2-like"/>
</dbReference>
<reference evidence="5" key="1">
    <citation type="submission" date="2021-10" db="EMBL/GenBank/DDBJ databases">
        <title>Gramella sp. ASW11-100T, isolated from marine sediment.</title>
        <authorList>
            <person name="Xia C."/>
        </authorList>
    </citation>
    <scope>NUCLEOTIDE SEQUENCE</scope>
    <source>
        <strain evidence="5">ASW11-100</strain>
    </source>
</reference>
<evidence type="ECO:0000256" key="3">
    <source>
        <dbReference type="ARBA" id="ARBA00022679"/>
    </source>
</evidence>
<dbReference type="EMBL" id="JAJBZG010000004">
    <property type="protein sequence ID" value="MCB7481334.1"/>
    <property type="molecule type" value="Genomic_DNA"/>
</dbReference>
<dbReference type="GO" id="GO:0016757">
    <property type="term" value="F:glycosyltransferase activity"/>
    <property type="evidence" value="ECO:0007669"/>
    <property type="project" value="UniProtKB-KW"/>
</dbReference>
<evidence type="ECO:0000313" key="6">
    <source>
        <dbReference type="Proteomes" id="UP001139414"/>
    </source>
</evidence>
<keyword evidence="2" id="KW-0328">Glycosyltransferase</keyword>
<dbReference type="InterPro" id="IPR029044">
    <property type="entry name" value="Nucleotide-diphossugar_trans"/>
</dbReference>
<proteinExistence type="inferred from homology"/>
<dbReference type="Gene3D" id="3.90.550.10">
    <property type="entry name" value="Spore Coat Polysaccharide Biosynthesis Protein SpsA, Chain A"/>
    <property type="match status" value="1"/>
</dbReference>
<feature type="domain" description="Glycosyltransferase 2-like" evidence="4">
    <location>
        <begin position="15"/>
        <end position="125"/>
    </location>
</feature>
<gene>
    <name evidence="5" type="ORF">LGQ90_08695</name>
</gene>
<evidence type="ECO:0000313" key="5">
    <source>
        <dbReference type="EMBL" id="MCB7481334.1"/>
    </source>
</evidence>
<name>A0A9X1LJD4_9FLAO</name>
<dbReference type="CDD" id="cd00761">
    <property type="entry name" value="Glyco_tranf_GTA_type"/>
    <property type="match status" value="1"/>
</dbReference>
<evidence type="ECO:0000256" key="1">
    <source>
        <dbReference type="ARBA" id="ARBA00006739"/>
    </source>
</evidence>
<sequence>MNKTNHIPQIENITLVISTKDRIDELRETLDKLSLLLKAGMPVIICDDGSTDGTSHFLKANYPEIRVICNIESRGLIFSRNRLLNMVETDFAISLDDDANFLSDHPLLEIGKYFDANHNCAVTSFRIFWSREIPEVTYSTDKPIRVKSFVGCGHAWRMKAWRDIPNYPDWFIFYGEEDFASYHLFKKNWEVHYLPQVLVHHRVNVKARRTEKDYSQRLRYSLRAGWFLYLLFLPLKFIPRKLAYSIWIQLKIKVFKGNKQALKSLLLAGKDLLFNLPRLIAFRKKLSAREYNIYIGLSDTKIYWHPSREKR</sequence>
<evidence type="ECO:0000256" key="2">
    <source>
        <dbReference type="ARBA" id="ARBA00022676"/>
    </source>
</evidence>
<keyword evidence="3" id="KW-0808">Transferase</keyword>
<dbReference type="PANTHER" id="PTHR43685">
    <property type="entry name" value="GLYCOSYLTRANSFERASE"/>
    <property type="match status" value="1"/>
</dbReference>